<dbReference type="GO" id="GO:0019005">
    <property type="term" value="C:SCF ubiquitin ligase complex"/>
    <property type="evidence" value="ECO:0007669"/>
    <property type="project" value="TreeGrafter"/>
</dbReference>
<sequence>MHSALWQPRPSPNKLLSAVPAQIYGGHPPAQSRAPAPAPRCDMGDPSWCGLCRCPTTVLWAMSSGDVSFTKRAAQELSRCFNGLTVRGAKGGPAASSGPSAGKVVARCCHYQTNKWKDRLDIVPHARTLTELWLEPAFLSKLFKHVNPKERLILAQTNKWKDRLDIVPHARTLTELWLQPAFLSKLFKHVNPKERLILAQVCTAWREVLYQPKFWRGLQPVLNFRDLKSSGPGVRLGIYKSLDRRAFDSVCLFGASDEDVLDLTSQCPANMSNRVRQFGLRCSGITDKGLENIMDGFPSIVQLELSGCNEVTDAGLWSSLTPKIVALTLADCINVADETVAAITQLLPSLYELNLQAYHVTDAALSFFSPRQTTGLSVLRLRSCWELTNHGLLNLVHSLPNLVQLSLSGCSKISDDGVELLAENLGQLRSLDLSWCPRVSDGALESIACDLILLEELTLDRCVHITDVGIGYLSTMNNLCALYLRWCTQIRDYGIKHLCCMRNLQILSLAGELEPPEECLCHLD</sequence>
<dbReference type="CDD" id="cd22127">
    <property type="entry name" value="F-box_FBXL16"/>
    <property type="match status" value="1"/>
</dbReference>
<accession>A0AAV6V9F2</accession>
<evidence type="ECO:0008006" key="6">
    <source>
        <dbReference type="Google" id="ProtNLM"/>
    </source>
</evidence>
<dbReference type="EMBL" id="JAFNEN010000142">
    <property type="protein sequence ID" value="KAG8192256.1"/>
    <property type="molecule type" value="Genomic_DNA"/>
</dbReference>
<dbReference type="InterPro" id="IPR006553">
    <property type="entry name" value="Leu-rich_rpt_Cys-con_subtyp"/>
</dbReference>
<evidence type="ECO:0000313" key="5">
    <source>
        <dbReference type="Proteomes" id="UP000827092"/>
    </source>
</evidence>
<dbReference type="InterPro" id="IPR036047">
    <property type="entry name" value="F-box-like_dom_sf"/>
</dbReference>
<dbReference type="InterPro" id="IPR057207">
    <property type="entry name" value="FBXL15_LRR"/>
</dbReference>
<gene>
    <name evidence="4" type="ORF">JTE90_014112</name>
</gene>
<dbReference type="PANTHER" id="PTHR13318">
    <property type="entry name" value="PARTNER OF PAIRED, ISOFORM B-RELATED"/>
    <property type="match status" value="1"/>
</dbReference>
<evidence type="ECO:0000259" key="3">
    <source>
        <dbReference type="Pfam" id="PF25372"/>
    </source>
</evidence>
<keyword evidence="1" id="KW-0833">Ubl conjugation pathway</keyword>
<feature type="domain" description="F-box" evidence="2">
    <location>
        <begin position="183"/>
        <end position="216"/>
    </location>
</feature>
<protein>
    <recommendedName>
        <fullName evidence="6">F-box/LRR-repeat protein 16</fullName>
    </recommendedName>
</protein>
<feature type="domain" description="F-box/LRR-repeat protein 15-like leucin rich repeat" evidence="3">
    <location>
        <begin position="323"/>
        <end position="424"/>
    </location>
</feature>
<dbReference type="InterPro" id="IPR032675">
    <property type="entry name" value="LRR_dom_sf"/>
</dbReference>
<dbReference type="Proteomes" id="UP000827092">
    <property type="component" value="Unassembled WGS sequence"/>
</dbReference>
<comment type="caution">
    <text evidence="4">The sequence shown here is derived from an EMBL/GenBank/DDBJ whole genome shotgun (WGS) entry which is preliminary data.</text>
</comment>
<dbReference type="Gene3D" id="3.80.10.10">
    <property type="entry name" value="Ribonuclease Inhibitor"/>
    <property type="match status" value="2"/>
</dbReference>
<organism evidence="4 5">
    <name type="scientific">Oedothorax gibbosus</name>
    <dbReference type="NCBI Taxonomy" id="931172"/>
    <lineage>
        <taxon>Eukaryota</taxon>
        <taxon>Metazoa</taxon>
        <taxon>Ecdysozoa</taxon>
        <taxon>Arthropoda</taxon>
        <taxon>Chelicerata</taxon>
        <taxon>Arachnida</taxon>
        <taxon>Araneae</taxon>
        <taxon>Araneomorphae</taxon>
        <taxon>Entelegynae</taxon>
        <taxon>Araneoidea</taxon>
        <taxon>Linyphiidae</taxon>
        <taxon>Erigoninae</taxon>
        <taxon>Oedothorax</taxon>
    </lineage>
</organism>
<dbReference type="Pfam" id="PF25372">
    <property type="entry name" value="DUF7885"/>
    <property type="match status" value="1"/>
</dbReference>
<proteinExistence type="predicted"/>
<dbReference type="Pfam" id="PF00646">
    <property type="entry name" value="F-box"/>
    <property type="match status" value="1"/>
</dbReference>
<dbReference type="AlphaFoldDB" id="A0AAV6V9F2"/>
<dbReference type="Pfam" id="PF13516">
    <property type="entry name" value="LRR_6"/>
    <property type="match status" value="1"/>
</dbReference>
<dbReference type="SUPFAM" id="SSF81383">
    <property type="entry name" value="F-box domain"/>
    <property type="match status" value="1"/>
</dbReference>
<dbReference type="SUPFAM" id="SSF52047">
    <property type="entry name" value="RNI-like"/>
    <property type="match status" value="1"/>
</dbReference>
<reference evidence="4 5" key="1">
    <citation type="journal article" date="2022" name="Nat. Ecol. Evol.">
        <title>A masculinizing supergene underlies an exaggerated male reproductive morph in a spider.</title>
        <authorList>
            <person name="Hendrickx F."/>
            <person name="De Corte Z."/>
            <person name="Sonet G."/>
            <person name="Van Belleghem S.M."/>
            <person name="Kostlbacher S."/>
            <person name="Vangestel C."/>
        </authorList>
    </citation>
    <scope>NUCLEOTIDE SEQUENCE [LARGE SCALE GENOMIC DNA]</scope>
    <source>
        <strain evidence="4">W744_W776</strain>
    </source>
</reference>
<dbReference type="SMART" id="SM00367">
    <property type="entry name" value="LRR_CC"/>
    <property type="match status" value="6"/>
</dbReference>
<dbReference type="InterPro" id="IPR001810">
    <property type="entry name" value="F-box_dom"/>
</dbReference>
<evidence type="ECO:0000259" key="2">
    <source>
        <dbReference type="Pfam" id="PF00646"/>
    </source>
</evidence>
<evidence type="ECO:0000256" key="1">
    <source>
        <dbReference type="ARBA" id="ARBA00022786"/>
    </source>
</evidence>
<dbReference type="InterPro" id="IPR001611">
    <property type="entry name" value="Leu-rich_rpt"/>
</dbReference>
<dbReference type="GO" id="GO:0031146">
    <property type="term" value="P:SCF-dependent proteasomal ubiquitin-dependent protein catabolic process"/>
    <property type="evidence" value="ECO:0007669"/>
    <property type="project" value="TreeGrafter"/>
</dbReference>
<dbReference type="Gene3D" id="1.20.1280.50">
    <property type="match status" value="1"/>
</dbReference>
<dbReference type="PANTHER" id="PTHR13318:SF193">
    <property type="entry name" value="F-BOX_LRR-REPEAT PROTEIN 16"/>
    <property type="match status" value="1"/>
</dbReference>
<name>A0AAV6V9F2_9ARAC</name>
<evidence type="ECO:0000313" key="4">
    <source>
        <dbReference type="EMBL" id="KAG8192256.1"/>
    </source>
</evidence>
<keyword evidence="5" id="KW-1185">Reference proteome</keyword>